<evidence type="ECO:0000256" key="3">
    <source>
        <dbReference type="ARBA" id="ARBA00022475"/>
    </source>
</evidence>
<keyword evidence="9" id="KW-1185">Reference proteome</keyword>
<evidence type="ECO:0000256" key="4">
    <source>
        <dbReference type="ARBA" id="ARBA00022692"/>
    </source>
</evidence>
<dbReference type="STRING" id="187304.B0E33_08255"/>
<organism evidence="8 9">
    <name type="scientific">Roseibium aggregatum</name>
    <dbReference type="NCBI Taxonomy" id="187304"/>
    <lineage>
        <taxon>Bacteria</taxon>
        <taxon>Pseudomonadati</taxon>
        <taxon>Pseudomonadota</taxon>
        <taxon>Alphaproteobacteria</taxon>
        <taxon>Hyphomicrobiales</taxon>
        <taxon>Stappiaceae</taxon>
        <taxon>Roseibium</taxon>
    </lineage>
</organism>
<evidence type="ECO:0000256" key="1">
    <source>
        <dbReference type="ARBA" id="ARBA00004162"/>
    </source>
</evidence>
<proteinExistence type="inferred from homology"/>
<dbReference type="EMBL" id="CXST01000002">
    <property type="protein sequence ID" value="CTQ44561.1"/>
    <property type="molecule type" value="Genomic_DNA"/>
</dbReference>
<keyword evidence="6" id="KW-0472">Membrane</keyword>
<evidence type="ECO:0000256" key="2">
    <source>
        <dbReference type="ARBA" id="ARBA00005811"/>
    </source>
</evidence>
<dbReference type="GO" id="GO:0005886">
    <property type="term" value="C:plasma membrane"/>
    <property type="evidence" value="ECO:0007669"/>
    <property type="project" value="UniProtKB-SubCell"/>
</dbReference>
<keyword evidence="4 7" id="KW-0812">Transmembrane</keyword>
<keyword evidence="7" id="KW-0653">Protein transport</keyword>
<keyword evidence="7" id="KW-0813">Transport</keyword>
<dbReference type="InterPro" id="IPR003400">
    <property type="entry name" value="ExbD"/>
</dbReference>
<accession>A0A0M6Y6D0</accession>
<gene>
    <name evidence="8" type="ORF">LAL4801_03005</name>
</gene>
<dbReference type="AlphaFoldDB" id="A0A0M6Y6D0"/>
<keyword evidence="5" id="KW-1133">Transmembrane helix</keyword>
<evidence type="ECO:0000313" key="8">
    <source>
        <dbReference type="EMBL" id="CTQ44561.1"/>
    </source>
</evidence>
<dbReference type="OrthoDB" id="8479787at2"/>
<dbReference type="Proteomes" id="UP000048926">
    <property type="component" value="Unassembled WGS sequence"/>
</dbReference>
<comment type="subcellular location">
    <subcellularLocation>
        <location evidence="1">Cell membrane</location>
        <topology evidence="1">Single-pass membrane protein</topology>
    </subcellularLocation>
    <subcellularLocation>
        <location evidence="7">Cell membrane</location>
        <topology evidence="7">Single-pass type II membrane protein</topology>
    </subcellularLocation>
</comment>
<sequence>MRMKSPQRREPPENTIPLINVVFLMLIFFLFAGSVARDDARKIEPPLNILEDETIRSTGALIVDPQGRTFAGEAEVGVADWIAQQDEPGGTDGPIKVAADGTLKADALEKVLRELKNAGRTDIVLITRRGSK</sequence>
<keyword evidence="3" id="KW-1003">Cell membrane</keyword>
<evidence type="ECO:0000256" key="7">
    <source>
        <dbReference type="RuleBase" id="RU003879"/>
    </source>
</evidence>
<dbReference type="GO" id="GO:0022857">
    <property type="term" value="F:transmembrane transporter activity"/>
    <property type="evidence" value="ECO:0007669"/>
    <property type="project" value="InterPro"/>
</dbReference>
<dbReference type="GO" id="GO:0015031">
    <property type="term" value="P:protein transport"/>
    <property type="evidence" value="ECO:0007669"/>
    <property type="project" value="UniProtKB-KW"/>
</dbReference>
<comment type="similarity">
    <text evidence="2 7">Belongs to the ExbD/TolR family.</text>
</comment>
<protein>
    <submittedName>
        <fullName evidence="8">Biopolymer transport protein ExbD/TolR</fullName>
    </submittedName>
</protein>
<reference evidence="9" key="1">
    <citation type="submission" date="2015-07" db="EMBL/GenBank/DDBJ databases">
        <authorList>
            <person name="Rodrigo-Torres Lidia"/>
            <person name="Arahal R.David."/>
        </authorList>
    </citation>
    <scope>NUCLEOTIDE SEQUENCE [LARGE SCALE GENOMIC DNA]</scope>
    <source>
        <strain evidence="9">CECT 4801</strain>
    </source>
</reference>
<evidence type="ECO:0000256" key="5">
    <source>
        <dbReference type="ARBA" id="ARBA00022989"/>
    </source>
</evidence>
<evidence type="ECO:0000313" key="9">
    <source>
        <dbReference type="Proteomes" id="UP000048926"/>
    </source>
</evidence>
<dbReference type="Pfam" id="PF02472">
    <property type="entry name" value="ExbD"/>
    <property type="match status" value="1"/>
</dbReference>
<name>A0A0M6Y6D0_9HYPH</name>
<evidence type="ECO:0000256" key="6">
    <source>
        <dbReference type="ARBA" id="ARBA00023136"/>
    </source>
</evidence>